<dbReference type="AlphaFoldDB" id="A0A0U3I3Q7"/>
<dbReference type="KEGG" id="prr:AT705_17470"/>
<feature type="domain" description="HTH cro/C1-type" evidence="1">
    <location>
        <begin position="22"/>
        <end position="57"/>
    </location>
</feature>
<reference evidence="2 3" key="1">
    <citation type="submission" date="2015-12" db="EMBL/GenBank/DDBJ databases">
        <title>Complete genome sequence of Pseudoalteromonas rubra SCSIO 6842, harboring a conjugative plasmid.</title>
        <authorList>
            <person name="Li B."/>
            <person name="Wang X."/>
        </authorList>
    </citation>
    <scope>NUCLEOTIDE SEQUENCE [LARGE SCALE GENOMIC DNA]</scope>
    <source>
        <strain evidence="2 3">SCSIO 6842</strain>
    </source>
</reference>
<dbReference type="Pfam" id="PF01381">
    <property type="entry name" value="HTH_3"/>
    <property type="match status" value="1"/>
</dbReference>
<dbReference type="GO" id="GO:0003677">
    <property type="term" value="F:DNA binding"/>
    <property type="evidence" value="ECO:0007669"/>
    <property type="project" value="InterPro"/>
</dbReference>
<dbReference type="InterPro" id="IPR010982">
    <property type="entry name" value="Lambda_DNA-bd_dom_sf"/>
</dbReference>
<organism evidence="2 3">
    <name type="scientific">Pseudoalteromonas rubra</name>
    <dbReference type="NCBI Taxonomy" id="43658"/>
    <lineage>
        <taxon>Bacteria</taxon>
        <taxon>Pseudomonadati</taxon>
        <taxon>Pseudomonadota</taxon>
        <taxon>Gammaproteobacteria</taxon>
        <taxon>Alteromonadales</taxon>
        <taxon>Pseudoalteromonadaceae</taxon>
        <taxon>Pseudoalteromonas</taxon>
    </lineage>
</organism>
<accession>A0A0U3I3Q7</accession>
<gene>
    <name evidence="2" type="ORF">AT705_17470</name>
</gene>
<dbReference type="CDD" id="cd00093">
    <property type="entry name" value="HTH_XRE"/>
    <property type="match status" value="1"/>
</dbReference>
<proteinExistence type="predicted"/>
<sequence length="100" mass="11004">MKVRIRRAGLFAALLKEAAKSIKSMRIDAGLSQSALGKKLMPPVDQATISNWETGKTHIPFLAFMYICFVCGVCPEQKTKEILDSQSAEDNTNKKDASDV</sequence>
<dbReference type="SUPFAM" id="SSF47413">
    <property type="entry name" value="lambda repressor-like DNA-binding domains"/>
    <property type="match status" value="1"/>
</dbReference>
<evidence type="ECO:0000259" key="1">
    <source>
        <dbReference type="PROSITE" id="PS50943"/>
    </source>
</evidence>
<dbReference type="EMBL" id="CP013611">
    <property type="protein sequence ID" value="ALU44566.1"/>
    <property type="molecule type" value="Genomic_DNA"/>
</dbReference>
<dbReference type="Proteomes" id="UP000069015">
    <property type="component" value="Chromosome 1"/>
</dbReference>
<dbReference type="Gene3D" id="1.10.260.40">
    <property type="entry name" value="lambda repressor-like DNA-binding domains"/>
    <property type="match status" value="1"/>
</dbReference>
<dbReference type="InterPro" id="IPR001387">
    <property type="entry name" value="Cro/C1-type_HTH"/>
</dbReference>
<dbReference type="RefSeq" id="WP_058797546.1">
    <property type="nucleotide sequence ID" value="NZ_CP013611.1"/>
</dbReference>
<evidence type="ECO:0000313" key="2">
    <source>
        <dbReference type="EMBL" id="ALU44566.1"/>
    </source>
</evidence>
<dbReference type="PROSITE" id="PS50943">
    <property type="entry name" value="HTH_CROC1"/>
    <property type="match status" value="1"/>
</dbReference>
<name>A0A0U3I3Q7_9GAMM</name>
<evidence type="ECO:0000313" key="3">
    <source>
        <dbReference type="Proteomes" id="UP000069015"/>
    </source>
</evidence>
<protein>
    <recommendedName>
        <fullName evidence="1">HTH cro/C1-type domain-containing protein</fullName>
    </recommendedName>
</protein>